<sequence>MLGAWRNITWIFMNSRTNILMPLTNARGLGKVTFFTGLDFPIVMKPSLMGEPVLTAQAFYFLERLDSVVTASFPSNKVPLPHEIDYIIDNYLFEYSKRHPDKKITSKITEFVFWQEDPDNAYFSYDWKLTECLVLDTLNDTSIIDCNDPKRTMGEIFDWCLYKPYFEDALEEYKNKLEEAAKYVANVKTQNHSSLGTGEYQLPIIRVNSKPLTLAQVNMLEVVSADRKIDLTSDTYEVNRGMKSSTNYFLPQEVITVNNRHNPQLLAYYFSAVRDYSPISQFKNYYNVLEYFFEEAPNHLGITAKTEAEQIIAVLKLFIDPVELNKKFNEIDKATLALIEKPQITSSGENIAGIDFSVTDILAEYGRHIYQIRNACIHSKKTRKGKSTPRFIPSYDEEKILEYEMPILQWIAIQCIEKESII</sequence>
<name>Q3ANT2_CHLCH</name>
<proteinExistence type="predicted"/>
<gene>
    <name evidence="1" type="ordered locus">Cag_0033</name>
</gene>
<evidence type="ECO:0000313" key="1">
    <source>
        <dbReference type="EMBL" id="ABB27312.1"/>
    </source>
</evidence>
<dbReference type="AlphaFoldDB" id="Q3ANT2"/>
<organism evidence="1">
    <name type="scientific">Chlorobium chlorochromatii (strain CaD3)</name>
    <dbReference type="NCBI Taxonomy" id="340177"/>
    <lineage>
        <taxon>Bacteria</taxon>
        <taxon>Pseudomonadati</taxon>
        <taxon>Chlorobiota</taxon>
        <taxon>Chlorobiia</taxon>
        <taxon>Chlorobiales</taxon>
        <taxon>Chlorobiaceae</taxon>
        <taxon>Chlorobium/Pelodictyon group</taxon>
        <taxon>Chlorobium</taxon>
    </lineage>
</organism>
<dbReference type="EMBL" id="CP000108">
    <property type="protein sequence ID" value="ABB27312.1"/>
    <property type="molecule type" value="Genomic_DNA"/>
</dbReference>
<protein>
    <submittedName>
        <fullName evidence="1">Uncharacterized protein</fullName>
    </submittedName>
</protein>
<reference evidence="1" key="1">
    <citation type="submission" date="2005-08" db="EMBL/GenBank/DDBJ databases">
        <title>Complete sequence of Chlorobium chlorochromatii CaD3.</title>
        <authorList>
            <person name="Copeland A."/>
            <person name="Lucas S."/>
            <person name="Lapidus A."/>
            <person name="Barry K."/>
            <person name="Detter J.C."/>
            <person name="Glavina T."/>
            <person name="Hammon N."/>
            <person name="Israni S."/>
            <person name="Pitluck S."/>
            <person name="Bryant D."/>
            <person name="Schmutz J."/>
            <person name="Larimer F."/>
            <person name="Land M."/>
            <person name="Kyrpides N."/>
            <person name="Ivanova N."/>
            <person name="Richardson P."/>
        </authorList>
    </citation>
    <scope>NUCLEOTIDE SEQUENCE [LARGE SCALE GENOMIC DNA]</scope>
    <source>
        <strain evidence="1">CaD3</strain>
    </source>
</reference>
<dbReference type="KEGG" id="cch:Cag_0033"/>
<dbReference type="HOGENOM" id="CLU_661870_0_0_10"/>
<accession>Q3ANT2</accession>
<dbReference type="STRING" id="340177.Cag_0033"/>